<feature type="compositionally biased region" description="Low complexity" evidence="1">
    <location>
        <begin position="1"/>
        <end position="24"/>
    </location>
</feature>
<dbReference type="GO" id="GO:0003743">
    <property type="term" value="F:translation initiation factor activity"/>
    <property type="evidence" value="ECO:0007669"/>
    <property type="project" value="UniProtKB-KW"/>
</dbReference>
<evidence type="ECO:0000256" key="1">
    <source>
        <dbReference type="SAM" id="MobiDB-lite"/>
    </source>
</evidence>
<reference evidence="2" key="2">
    <citation type="journal article" date="2023" name="BMC Genomics">
        <title>Pest status, molecular evolution, and epigenetic factors derived from the genome assembly of Frankliniella fusca, a thysanopteran phytovirus vector.</title>
        <authorList>
            <person name="Catto M.A."/>
            <person name="Labadie P.E."/>
            <person name="Jacobson A.L."/>
            <person name="Kennedy G.G."/>
            <person name="Srinivasan R."/>
            <person name="Hunt B.G."/>
        </authorList>
    </citation>
    <scope>NUCLEOTIDE SEQUENCE</scope>
    <source>
        <strain evidence="2">PL_HMW_Pooled</strain>
    </source>
</reference>
<dbReference type="Proteomes" id="UP001219518">
    <property type="component" value="Unassembled WGS sequence"/>
</dbReference>
<evidence type="ECO:0000313" key="2">
    <source>
        <dbReference type="EMBL" id="KAK3909962.1"/>
    </source>
</evidence>
<name>A0AAE1GVX2_9NEOP</name>
<feature type="compositionally biased region" description="Pro residues" evidence="1">
    <location>
        <begin position="74"/>
        <end position="83"/>
    </location>
</feature>
<keyword evidence="2" id="KW-0648">Protein biosynthesis</keyword>
<reference evidence="2" key="1">
    <citation type="submission" date="2021-07" db="EMBL/GenBank/DDBJ databases">
        <authorList>
            <person name="Catto M.A."/>
            <person name="Jacobson A."/>
            <person name="Kennedy G."/>
            <person name="Labadie P."/>
            <person name="Hunt B.G."/>
            <person name="Srinivasan R."/>
        </authorList>
    </citation>
    <scope>NUCLEOTIDE SEQUENCE</scope>
    <source>
        <strain evidence="2">PL_HMW_Pooled</strain>
        <tissue evidence="2">Head</tissue>
    </source>
</reference>
<feature type="compositionally biased region" description="Low complexity" evidence="1">
    <location>
        <begin position="60"/>
        <end position="73"/>
    </location>
</feature>
<feature type="compositionally biased region" description="Low complexity" evidence="1">
    <location>
        <begin position="84"/>
        <end position="95"/>
    </location>
</feature>
<feature type="region of interest" description="Disordered" evidence="1">
    <location>
        <begin position="1"/>
        <end position="122"/>
    </location>
</feature>
<dbReference type="EMBL" id="JAHWGI010000135">
    <property type="protein sequence ID" value="KAK3909962.1"/>
    <property type="molecule type" value="Genomic_DNA"/>
</dbReference>
<organism evidence="2 3">
    <name type="scientific">Frankliniella fusca</name>
    <dbReference type="NCBI Taxonomy" id="407009"/>
    <lineage>
        <taxon>Eukaryota</taxon>
        <taxon>Metazoa</taxon>
        <taxon>Ecdysozoa</taxon>
        <taxon>Arthropoda</taxon>
        <taxon>Hexapoda</taxon>
        <taxon>Insecta</taxon>
        <taxon>Pterygota</taxon>
        <taxon>Neoptera</taxon>
        <taxon>Paraneoptera</taxon>
        <taxon>Thysanoptera</taxon>
        <taxon>Terebrantia</taxon>
        <taxon>Thripoidea</taxon>
        <taxon>Thripidae</taxon>
        <taxon>Frankliniella</taxon>
    </lineage>
</organism>
<accession>A0AAE1GVX2</accession>
<evidence type="ECO:0000313" key="3">
    <source>
        <dbReference type="Proteomes" id="UP001219518"/>
    </source>
</evidence>
<feature type="compositionally biased region" description="Polar residues" evidence="1">
    <location>
        <begin position="29"/>
        <end position="42"/>
    </location>
</feature>
<comment type="caution">
    <text evidence="2">The sequence shown here is derived from an EMBL/GenBank/DDBJ whole genome shotgun (WGS) entry which is preliminary data.</text>
</comment>
<protein>
    <submittedName>
        <fullName evidence="2">Translation initiation factor IF-2</fullName>
    </submittedName>
</protein>
<keyword evidence="3" id="KW-1185">Reference proteome</keyword>
<dbReference type="AlphaFoldDB" id="A0AAE1GVX2"/>
<keyword evidence="2" id="KW-0396">Initiation factor</keyword>
<proteinExistence type="predicted"/>
<gene>
    <name evidence="2" type="ORF">KUF71_019971</name>
</gene>
<sequence length="294" mass="31987">MQPLRSAGPGSSSPMSTTPSPARPLRLTTPVTGLSPMSTSPSPARPLPLATPCTRPSPMATPAGPSAKSAPPGRVHPPHPTPSAPAAGPSSAGSPMDISSDFTPANPQHVLAPTSDKENITPGVPVQMRQLSMQPPSSEVEQRTAFTKIECERLYQEKVVVFTNSLTPKVFINQVNSKQMTTQQDIERELTRIHSLRACIGFTDDECRKRQWADGCLGHVPQTAGNKTTRCARCNVARKLKKRQEQSKSVSERLKEMRAKVRMHAQTASRLTKKLLHKTKAQKVDEILTVLPEE</sequence>